<evidence type="ECO:0000313" key="4">
    <source>
        <dbReference type="EMBL" id="KKK36653.1"/>
    </source>
</evidence>
<dbReference type="PANTHER" id="PTHR44167:SF18">
    <property type="entry name" value="PROTEIN KINASE DOMAIN-CONTAINING PROTEIN"/>
    <property type="match status" value="1"/>
</dbReference>
<feature type="domain" description="Protein kinase" evidence="3">
    <location>
        <begin position="27"/>
        <end position="283"/>
    </location>
</feature>
<evidence type="ECO:0000256" key="1">
    <source>
        <dbReference type="PROSITE-ProRule" id="PRU10141"/>
    </source>
</evidence>
<dbReference type="SUPFAM" id="SSF56112">
    <property type="entry name" value="Protein kinase-like (PK-like)"/>
    <property type="match status" value="1"/>
</dbReference>
<keyword evidence="5" id="KW-1185">Reference proteome</keyword>
<accession>A0A0M2SR62</accession>
<feature type="binding site" evidence="1">
    <location>
        <position position="54"/>
    </location>
    <ligand>
        <name>ATP</name>
        <dbReference type="ChEBI" id="CHEBI:30616"/>
    </ligand>
</feature>
<dbReference type="GO" id="GO:0005737">
    <property type="term" value="C:cytoplasm"/>
    <property type="evidence" value="ECO:0007669"/>
    <property type="project" value="TreeGrafter"/>
</dbReference>
<proteinExistence type="predicted"/>
<keyword evidence="2" id="KW-0812">Transmembrane</keyword>
<gene>
    <name evidence="4" type="ORF">WQ57_18035</name>
</gene>
<keyword evidence="2" id="KW-0472">Membrane</keyword>
<dbReference type="OrthoDB" id="583109at2"/>
<protein>
    <submittedName>
        <fullName evidence="4">Serine/threonine protein kinase</fullName>
    </submittedName>
</protein>
<keyword evidence="2" id="KW-1133">Transmembrane helix</keyword>
<dbReference type="Gene3D" id="3.30.200.20">
    <property type="entry name" value="Phosphorylase Kinase, domain 1"/>
    <property type="match status" value="1"/>
</dbReference>
<keyword evidence="4" id="KW-0808">Transferase</keyword>
<evidence type="ECO:0000256" key="2">
    <source>
        <dbReference type="SAM" id="Phobius"/>
    </source>
</evidence>
<comment type="caution">
    <text evidence="4">The sequence shown here is derived from an EMBL/GenBank/DDBJ whole genome shotgun (WGS) entry which is preliminary data.</text>
</comment>
<dbReference type="AlphaFoldDB" id="A0A0M2SR62"/>
<dbReference type="PANTHER" id="PTHR44167">
    <property type="entry name" value="OVARIAN-SPECIFIC SERINE/THREONINE-PROTEIN KINASE LOK-RELATED"/>
    <property type="match status" value="1"/>
</dbReference>
<feature type="transmembrane region" description="Helical" evidence="2">
    <location>
        <begin position="300"/>
        <end position="319"/>
    </location>
</feature>
<dbReference type="Proteomes" id="UP000034166">
    <property type="component" value="Unassembled WGS sequence"/>
</dbReference>
<name>A0A0M2SR62_9BACI</name>
<dbReference type="PROSITE" id="PS50011">
    <property type="entry name" value="PROTEIN_KINASE_DOM"/>
    <property type="match status" value="1"/>
</dbReference>
<keyword evidence="1" id="KW-0067">ATP-binding</keyword>
<evidence type="ECO:0000313" key="5">
    <source>
        <dbReference type="Proteomes" id="UP000034166"/>
    </source>
</evidence>
<dbReference type="InterPro" id="IPR011009">
    <property type="entry name" value="Kinase-like_dom_sf"/>
</dbReference>
<dbReference type="InterPro" id="IPR017441">
    <property type="entry name" value="Protein_kinase_ATP_BS"/>
</dbReference>
<dbReference type="GO" id="GO:0004674">
    <property type="term" value="F:protein serine/threonine kinase activity"/>
    <property type="evidence" value="ECO:0007669"/>
    <property type="project" value="UniProtKB-KW"/>
</dbReference>
<dbReference type="PROSITE" id="PS00107">
    <property type="entry name" value="PROTEIN_KINASE_ATP"/>
    <property type="match status" value="1"/>
</dbReference>
<dbReference type="SMART" id="SM00220">
    <property type="entry name" value="S_TKc"/>
    <property type="match status" value="1"/>
</dbReference>
<dbReference type="EMBL" id="LAYY01000025">
    <property type="protein sequence ID" value="KKK36653.1"/>
    <property type="molecule type" value="Genomic_DNA"/>
</dbReference>
<dbReference type="Gene3D" id="1.10.510.10">
    <property type="entry name" value="Transferase(Phosphotransferase) domain 1"/>
    <property type="match status" value="1"/>
</dbReference>
<keyword evidence="4" id="KW-0723">Serine/threonine-protein kinase</keyword>
<dbReference type="Pfam" id="PF00069">
    <property type="entry name" value="Pkinase"/>
    <property type="match status" value="1"/>
</dbReference>
<reference evidence="4 5" key="1">
    <citation type="submission" date="2015-04" db="EMBL/GenBank/DDBJ databases">
        <title>Taxonomic description and genome sequence of Bacillus campisalis sp. nov., a novel member of the genus Bacillus isolated from solar saltern.</title>
        <authorList>
            <person name="Mathan Kumar R."/>
            <person name="Kaur G."/>
            <person name="Kumar A."/>
            <person name="Singh N.K."/>
            <person name="Kaur N."/>
            <person name="Kumar N."/>
            <person name="Mayilraj S."/>
        </authorList>
    </citation>
    <scope>NUCLEOTIDE SEQUENCE [LARGE SCALE GENOMIC DNA]</scope>
    <source>
        <strain evidence="4 5">SA2-6</strain>
    </source>
</reference>
<sequence length="320" mass="35130">MMNHSLKSLCNLAQGTAIRGKWHGQHYTVIKQLGYGANGVVYLVRTADGQAALKMSDNASSVTSEVNVLKSFTKVQGSALGPSLLDVDDWEQGGGQTSFYVMEFIKGPDLLSFIQQKGHDWLGVLILQLLSDLEGIHRNGWVFGDLKPENLIVTGPPPRVRCIDVGGTTLKGRAIKEFTEFFDRGYWGMGSRKADETYDLFAVAMVMINTAYPKRFAKKGGGTDQLMPLVRQSELAKYAVVIEGALTGRYQSASEMRSSILQVLQPARKKRAAADSKRAATRTARGAASQQKKSGGFGETLLIIAVISMLYFFYIYVQIL</sequence>
<dbReference type="GO" id="GO:0005524">
    <property type="term" value="F:ATP binding"/>
    <property type="evidence" value="ECO:0007669"/>
    <property type="project" value="UniProtKB-UniRule"/>
</dbReference>
<dbReference type="RefSeq" id="WP_046525162.1">
    <property type="nucleotide sequence ID" value="NZ_LAYY01000025.1"/>
</dbReference>
<dbReference type="PATRIC" id="fig|1408103.3.peg.3997"/>
<organism evidence="4 5">
    <name type="scientific">Mesobacillus campisalis</name>
    <dbReference type="NCBI Taxonomy" id="1408103"/>
    <lineage>
        <taxon>Bacteria</taxon>
        <taxon>Bacillati</taxon>
        <taxon>Bacillota</taxon>
        <taxon>Bacilli</taxon>
        <taxon>Bacillales</taxon>
        <taxon>Bacillaceae</taxon>
        <taxon>Mesobacillus</taxon>
    </lineage>
</organism>
<keyword evidence="1" id="KW-0547">Nucleotide-binding</keyword>
<evidence type="ECO:0000259" key="3">
    <source>
        <dbReference type="PROSITE" id="PS50011"/>
    </source>
</evidence>
<keyword evidence="4" id="KW-0418">Kinase</keyword>
<dbReference type="InterPro" id="IPR000719">
    <property type="entry name" value="Prot_kinase_dom"/>
</dbReference>